<dbReference type="AlphaFoldDB" id="A0A6S6VDG9"/>
<dbReference type="EMBL" id="HG992979">
    <property type="protein sequence ID" value="CAE7021750.1"/>
    <property type="molecule type" value="Genomic_DNA"/>
</dbReference>
<evidence type="ECO:0000313" key="2">
    <source>
        <dbReference type="Proteomes" id="UP000472372"/>
    </source>
</evidence>
<dbReference type="Proteomes" id="UP000472372">
    <property type="component" value="Chromosome 3"/>
</dbReference>
<protein>
    <submittedName>
        <fullName evidence="1">Uncharacterized protein</fullName>
    </submittedName>
</protein>
<evidence type="ECO:0000313" key="1">
    <source>
        <dbReference type="EMBL" id="CAE7021750.1"/>
    </source>
</evidence>
<name>A0A6S6VDG9_9PLEO</name>
<accession>A0A6S6VDG9</accession>
<gene>
    <name evidence="1" type="ORF">PTTW11_03318</name>
</gene>
<sequence>MHPSTAIAAILAFTAGMPASAAPAFGRNDPHAGLLHIAVPPTTKEQSDFLNRISSRASGDRRVGKAFEGEGDATGVVADVITIDQAVQGSQPNAKRDAQRGRNFGKVLKGAGEGVGTLIDLVTIGGIIGGQPAQKREELPSTRSRVGKSFGRKPLNCIVIDGCDGRVVKREAQRSRGRVFGNIIEGVGGAIGGAVDLITIGGAVQGQGQPAQKRDAQRSRGRVFGNIVEGIGGAIGGAADLLAIGGAVQGQQKRDAQRSRGRVFGNIIEGVGGAIGGAVDLITIGGAVQGQGQPAQKREA</sequence>
<proteinExistence type="predicted"/>
<organism evidence="1 2">
    <name type="scientific">Pyrenophora teres f. teres</name>
    <dbReference type="NCBI Taxonomy" id="97479"/>
    <lineage>
        <taxon>Eukaryota</taxon>
        <taxon>Fungi</taxon>
        <taxon>Dikarya</taxon>
        <taxon>Ascomycota</taxon>
        <taxon>Pezizomycotina</taxon>
        <taxon>Dothideomycetes</taxon>
        <taxon>Pleosporomycetidae</taxon>
        <taxon>Pleosporales</taxon>
        <taxon>Pleosporineae</taxon>
        <taxon>Pleosporaceae</taxon>
        <taxon>Pyrenophora</taxon>
    </lineage>
</organism>
<reference evidence="1" key="1">
    <citation type="submission" date="2021-02" db="EMBL/GenBank/DDBJ databases">
        <authorList>
            <person name="Syme A R."/>
            <person name="Syme A R."/>
            <person name="Moolhuijzen P."/>
        </authorList>
    </citation>
    <scope>NUCLEOTIDE SEQUENCE</scope>
    <source>
        <strain evidence="1">W1-1</strain>
    </source>
</reference>